<organism evidence="4 5">
    <name type="scientific">Heterorhabditis bacteriophora</name>
    <name type="common">Entomopathogenic nematode worm</name>
    <dbReference type="NCBI Taxonomy" id="37862"/>
    <lineage>
        <taxon>Eukaryota</taxon>
        <taxon>Metazoa</taxon>
        <taxon>Ecdysozoa</taxon>
        <taxon>Nematoda</taxon>
        <taxon>Chromadorea</taxon>
        <taxon>Rhabditida</taxon>
        <taxon>Rhabditina</taxon>
        <taxon>Rhabditomorpha</taxon>
        <taxon>Strongyloidea</taxon>
        <taxon>Heterorhabditidae</taxon>
        <taxon>Heterorhabditis</taxon>
    </lineage>
</organism>
<evidence type="ECO:0000313" key="4">
    <source>
        <dbReference type="Proteomes" id="UP000095283"/>
    </source>
</evidence>
<feature type="transmembrane region" description="Helical" evidence="2">
    <location>
        <begin position="1179"/>
        <end position="1199"/>
    </location>
</feature>
<dbReference type="Pfam" id="PF05380">
    <property type="entry name" value="Peptidase_A17"/>
    <property type="match status" value="1"/>
</dbReference>
<reference evidence="5" key="1">
    <citation type="submission" date="2016-11" db="UniProtKB">
        <authorList>
            <consortium name="WormBaseParasite"/>
        </authorList>
    </citation>
    <scope>IDENTIFICATION</scope>
</reference>
<accession>A0A1I7WXT3</accession>
<sequence>MEGEITAIDLECAERMIFRQEQNKMLIKDIQKRYPDKIIFEDEDKVIRCDSRMKNANLPRDARQPIYIPKNSILAELIVRDIHTNSAHMGRNHILCSLRQRFWLPQPSNIIKKLVRECVKCRREHGLPFGAPAMPPLPGDRVKVTKPFENTGADFMGPFRCKKDNKRYVCIYTCLTSRAIHLEIVENLSAGAFLNSLIRFISRRGVPKIMRTDCGTNFKLGEKIISLMFEVDQETGHSTMTYSASHKIKWLFNPPGAPWMGGAWERLVGSVKKAFRKAIGRKRLSFMEMYTVMTRIEAIINCRPLTKIDMDDMSSMPLRPIDFLQGNLKYSIPSSNYSRDEEAYDPDLIQRVGQAKEAITFSEEIADSFWIKWTAEYLTALRDTHKINYKQRRHRTSIPEIGEIVLIENELLPRGQWSIGKMVENIKSTDGLVRSAKVLTANGKLFPLEIRTKITETKEEGDKNLDISDEEDSDSESYKPHQMSNISEPRNQQQGHRAHPQFGEMRKYVRRKSPIAMALLCITLCTHMATGEAKAEISSNNLHCDNGIVSVKPHNKDMVICFDGRCQMWPPQHQEIHFKLPISPINARTRITINSSNTTTDKLCAPLEFCRSADTLLSRALMGNPHCWPAGAITSTVIIVYALILICLLIGWIINDQRKRWSKLKKSKPGLALRNRESQAMKNNSLFSLNRFQPAKLSTIAALITFATIGMKVSYACQQGCMRQTVDMNCNNKEQCKMEYRREALFDQIHKELCVQIRKDNLTVGNIRIQRGPTTLKCVKQSLFYTRETDTQVFSKMRCPQMGSCDLSKGICETMQSNKVIEELKEANAYPGYSSCERSCGGTLMACLCFLPMKACNFNKVAHIPKTNNTYHIFKCSQWKAYVSIILEETLFNKNIKKKLMVEPYRTYEIGNLKLTIASMQKEHHILMNKRIAQSSEETLIIPDEFDFAVECENEKQAGMNFAQCTNNRRCVCDSQNDPVNCHCPSFSLNSLRNSSENKFPISTETMDFITRNESILATSSQAEMTVVIESVQLMNSTQYIIEQQCTVTMDKLVGCYNCEIGCRLNVTCTTKLPSTVTIACSSQSFSIECNESGKTTTVRLDYDYSEVHDLCNIKCNGKDKAIILKGDLVFHADMIRMPTASVHSKTHEFTAFDWFHSVDFPDLRPLVKIIKENWKMAIGIWSMLIIITGLTSSITNLVQRNRMLADNEELIERRKTEMEQHVTMQELLKHTEILHQSMATLSANQQRQENKIFEIQQALNTLLERSKPVSNCAFCETGTNDASVAKIFLQSLWATDYAWDTVLQHGHSTRWRDIMNDINHWEKRIPRHVHKGHHPATIIVFADASQHAIAACAYLKTADDCHLIMAKSKLPHFKGISTIPKMEMNAITIATRLALAVFTSLRTITSIHEIFILSDSEIALKWLHAPIDRRGLGVLVTNRCREILNIVMEIIECGPRIQFGYVPTHLNPADCATRGLSGNEFSTHYWWNGPEFVTKDPNDWPTQLNLVNEIMHATVGSSGNHDESSGRPFPLRPSCVILYIVARALWNVSINDRHNVC</sequence>
<dbReference type="InterPro" id="IPR009878">
    <property type="entry name" value="Phlebovirus_G2_fusion"/>
</dbReference>
<dbReference type="Gene3D" id="3.30.420.10">
    <property type="entry name" value="Ribonuclease H-like superfamily/Ribonuclease H"/>
    <property type="match status" value="1"/>
</dbReference>
<dbReference type="InterPro" id="IPR041588">
    <property type="entry name" value="Integrase_H2C2"/>
</dbReference>
<dbReference type="InterPro" id="IPR012337">
    <property type="entry name" value="RNaseH-like_sf"/>
</dbReference>
<dbReference type="Gene3D" id="1.10.340.70">
    <property type="match status" value="1"/>
</dbReference>
<dbReference type="Proteomes" id="UP000095283">
    <property type="component" value="Unplaced"/>
</dbReference>
<dbReference type="InterPro" id="IPR001584">
    <property type="entry name" value="Integrase_cat-core"/>
</dbReference>
<dbReference type="InterPro" id="IPR040676">
    <property type="entry name" value="DUF5641"/>
</dbReference>
<feature type="domain" description="Integrase catalytic" evidence="3">
    <location>
        <begin position="143"/>
        <end position="328"/>
    </location>
</feature>
<name>A0A1I7WXT3_HETBA</name>
<dbReference type="PROSITE" id="PS50994">
    <property type="entry name" value="INTEGRASE"/>
    <property type="match status" value="1"/>
</dbReference>
<dbReference type="Gene3D" id="2.60.40.3770">
    <property type="match status" value="1"/>
</dbReference>
<evidence type="ECO:0000313" key="5">
    <source>
        <dbReference type="WBParaSite" id="Hba_10009"/>
    </source>
</evidence>
<keyword evidence="4" id="KW-1185">Reference proteome</keyword>
<dbReference type="GO" id="GO:0015074">
    <property type="term" value="P:DNA integration"/>
    <property type="evidence" value="ECO:0007669"/>
    <property type="project" value="InterPro"/>
</dbReference>
<keyword evidence="2" id="KW-0472">Membrane</keyword>
<dbReference type="SUPFAM" id="SSF53098">
    <property type="entry name" value="Ribonuclease H-like"/>
    <property type="match status" value="1"/>
</dbReference>
<dbReference type="Pfam" id="PF17921">
    <property type="entry name" value="Integrase_H2C2"/>
    <property type="match status" value="1"/>
</dbReference>
<keyword evidence="2" id="KW-0812">Transmembrane</keyword>
<dbReference type="WBParaSite" id="Hba_10009">
    <property type="protein sequence ID" value="Hba_10009"/>
    <property type="gene ID" value="Hba_10009"/>
</dbReference>
<evidence type="ECO:0000256" key="2">
    <source>
        <dbReference type="SAM" id="Phobius"/>
    </source>
</evidence>
<dbReference type="PANTHER" id="PTHR47331">
    <property type="entry name" value="PHD-TYPE DOMAIN-CONTAINING PROTEIN"/>
    <property type="match status" value="1"/>
</dbReference>
<dbReference type="Pfam" id="PF18701">
    <property type="entry name" value="DUF5641"/>
    <property type="match status" value="1"/>
</dbReference>
<dbReference type="InterPro" id="IPR043603">
    <property type="entry name" value="Phlebo_G2_C"/>
</dbReference>
<dbReference type="Pfam" id="PF07245">
    <property type="entry name" value="Phlebovirus_G2"/>
    <property type="match status" value="1"/>
</dbReference>
<dbReference type="InterPro" id="IPR008042">
    <property type="entry name" value="Retrotrans_Pao"/>
</dbReference>
<feature type="transmembrane region" description="Helical" evidence="2">
    <location>
        <begin position="628"/>
        <end position="654"/>
    </location>
</feature>
<feature type="compositionally biased region" description="Polar residues" evidence="1">
    <location>
        <begin position="482"/>
        <end position="495"/>
    </location>
</feature>
<keyword evidence="2" id="KW-1133">Transmembrane helix</keyword>
<evidence type="ECO:0000259" key="3">
    <source>
        <dbReference type="PROSITE" id="PS50994"/>
    </source>
</evidence>
<protein>
    <submittedName>
        <fullName evidence="5">Integrase catalytic domain-containing protein</fullName>
    </submittedName>
</protein>
<dbReference type="GO" id="GO:0003676">
    <property type="term" value="F:nucleic acid binding"/>
    <property type="evidence" value="ECO:0007669"/>
    <property type="project" value="InterPro"/>
</dbReference>
<dbReference type="Pfam" id="PF19019">
    <property type="entry name" value="Phlebo_G2_C"/>
    <property type="match status" value="1"/>
</dbReference>
<evidence type="ECO:0000256" key="1">
    <source>
        <dbReference type="SAM" id="MobiDB-lite"/>
    </source>
</evidence>
<dbReference type="InterPro" id="IPR036397">
    <property type="entry name" value="RNaseH_sf"/>
</dbReference>
<proteinExistence type="predicted"/>
<feature type="region of interest" description="Disordered" evidence="1">
    <location>
        <begin position="460"/>
        <end position="500"/>
    </location>
</feature>